<feature type="transmembrane region" description="Helical" evidence="1">
    <location>
        <begin position="105"/>
        <end position="123"/>
    </location>
</feature>
<proteinExistence type="predicted"/>
<protein>
    <submittedName>
        <fullName evidence="3">G_PROTEIN_RECEP_F1_2 domain-containing protein</fullName>
    </submittedName>
</protein>
<evidence type="ECO:0000256" key="1">
    <source>
        <dbReference type="SAM" id="Phobius"/>
    </source>
</evidence>
<keyword evidence="1" id="KW-0472">Membrane</keyword>
<reference evidence="2" key="1">
    <citation type="submission" date="2014-07" db="EMBL/GenBank/DDBJ databases">
        <authorList>
            <person name="Martin A.A"/>
            <person name="De Silva N."/>
        </authorList>
    </citation>
    <scope>NUCLEOTIDE SEQUENCE</scope>
</reference>
<organism evidence="2 3">
    <name type="scientific">Strongyloides venezuelensis</name>
    <name type="common">Threadworm</name>
    <dbReference type="NCBI Taxonomy" id="75913"/>
    <lineage>
        <taxon>Eukaryota</taxon>
        <taxon>Metazoa</taxon>
        <taxon>Ecdysozoa</taxon>
        <taxon>Nematoda</taxon>
        <taxon>Chromadorea</taxon>
        <taxon>Rhabditida</taxon>
        <taxon>Tylenchina</taxon>
        <taxon>Panagrolaimomorpha</taxon>
        <taxon>Strongyloidoidea</taxon>
        <taxon>Strongyloididae</taxon>
        <taxon>Strongyloides</taxon>
    </lineage>
</organism>
<feature type="transmembrane region" description="Helical" evidence="1">
    <location>
        <begin position="135"/>
        <end position="155"/>
    </location>
</feature>
<feature type="transmembrane region" description="Helical" evidence="1">
    <location>
        <begin position="20"/>
        <end position="43"/>
    </location>
</feature>
<reference evidence="3" key="2">
    <citation type="submission" date="2015-08" db="UniProtKB">
        <authorList>
            <consortium name="WormBaseParasite"/>
        </authorList>
    </citation>
    <scope>IDENTIFICATION</scope>
</reference>
<evidence type="ECO:0000313" key="3">
    <source>
        <dbReference type="WBParaSite" id="SVE_0002100.1"/>
    </source>
</evidence>
<dbReference type="Proteomes" id="UP000035680">
    <property type="component" value="Unassembled WGS sequence"/>
</dbReference>
<keyword evidence="2" id="KW-1185">Reference proteome</keyword>
<sequence>MKYANISDVDGWNEPVSEYFIGALIVFIILIPHTFINVFFFNFTLKNEYLLKQNIIRYNILIFSILYLLAGVNTMVLEGEYLYAYFTNTKIHFWSCTFLRNLQQVTLFPICTSVFILSIQRFLSITYSINLKWKSILLIFIILNSLSYINLYLTIFEAKYTIVNEICGYYPVQPYLNLLYVSTFLTAFLPIAALITNFCTLYLLRRKFKLLKHVIKYEDHKRVLINLSIQSFLPCVSNTPIFACFFYQIYAKTEISPVVWRIIDGIHYTQYSTSTFITLISIKEIQDKFFNRRNHVRKITIPNSKNISSRQF</sequence>
<keyword evidence="1" id="KW-1133">Transmembrane helix</keyword>
<accession>A0A0K0EU28</accession>
<dbReference type="Gene3D" id="1.20.1070.10">
    <property type="entry name" value="Rhodopsin 7-helix transmembrane proteins"/>
    <property type="match status" value="1"/>
</dbReference>
<feature type="transmembrane region" description="Helical" evidence="1">
    <location>
        <begin position="175"/>
        <end position="204"/>
    </location>
</feature>
<name>A0A0K0EU28_STRVS</name>
<evidence type="ECO:0000313" key="2">
    <source>
        <dbReference type="Proteomes" id="UP000035680"/>
    </source>
</evidence>
<dbReference type="SUPFAM" id="SSF81321">
    <property type="entry name" value="Family A G protein-coupled receptor-like"/>
    <property type="match status" value="1"/>
</dbReference>
<dbReference type="AlphaFoldDB" id="A0A0K0EU28"/>
<keyword evidence="1" id="KW-0812">Transmembrane</keyword>
<feature type="transmembrane region" description="Helical" evidence="1">
    <location>
        <begin position="55"/>
        <end position="76"/>
    </location>
</feature>
<dbReference type="WBParaSite" id="SVE_0002100.1">
    <property type="protein sequence ID" value="SVE_0002100.1"/>
    <property type="gene ID" value="SVE_0002100"/>
</dbReference>